<evidence type="ECO:0000313" key="3">
    <source>
        <dbReference type="Proteomes" id="UP000240419"/>
    </source>
</evidence>
<proteinExistence type="predicted"/>
<keyword evidence="1" id="KW-0812">Transmembrane</keyword>
<evidence type="ECO:0000256" key="1">
    <source>
        <dbReference type="SAM" id="Phobius"/>
    </source>
</evidence>
<name>A0A2P7UN38_9BACL</name>
<sequence length="328" mass="37280">MFIEKKLRDEYEWAAGKLPISPSLDSKIERAAKKEWAGKGRLHHGLRFRPKLVHVAAAFALLTGFGYATHSLLYKVDEGSVRMEVQAHKDFTLTQITPKEIRLEMANVENKLATGETALVYFAALEKEKHPLFQQNPIIGIKKPDVVKDWKAWTAVLSEEASLSHALPRQLPDSFSFLEGKQGTPYGVLLGQEGQQWLHELQEESKETGKNVVWKVVPQATSPIEAYTSLYENEQKERIFVTIERFTNDQLDVQLSTPETTKYDAVTVHGKKAHYTKNDQFLFSKSGQYQELSWMDHDAEQTIMYRVATDSPTVSKEMLLQAAKASQQ</sequence>
<keyword evidence="1" id="KW-0472">Membrane</keyword>
<dbReference type="EMBL" id="PXZM01000045">
    <property type="protein sequence ID" value="PSJ88325.1"/>
    <property type="molecule type" value="Genomic_DNA"/>
</dbReference>
<feature type="transmembrane region" description="Helical" evidence="1">
    <location>
        <begin position="52"/>
        <end position="74"/>
    </location>
</feature>
<keyword evidence="3" id="KW-1185">Reference proteome</keyword>
<dbReference type="RefSeq" id="WP_106841423.1">
    <property type="nucleotide sequence ID" value="NZ_JBCNIW010000031.1"/>
</dbReference>
<evidence type="ECO:0000313" key="2">
    <source>
        <dbReference type="EMBL" id="PSJ88325.1"/>
    </source>
</evidence>
<accession>A0A2P7UN38</accession>
<dbReference type="OrthoDB" id="2471945at2"/>
<organism evidence="2 3">
    <name type="scientific">Brevibacillus fortis</name>
    <dbReference type="NCBI Taxonomy" id="2126352"/>
    <lineage>
        <taxon>Bacteria</taxon>
        <taxon>Bacillati</taxon>
        <taxon>Bacillota</taxon>
        <taxon>Bacilli</taxon>
        <taxon>Bacillales</taxon>
        <taxon>Paenibacillaceae</taxon>
        <taxon>Brevibacillus</taxon>
    </lineage>
</organism>
<protein>
    <submittedName>
        <fullName evidence="2">Uncharacterized protein</fullName>
    </submittedName>
</protein>
<dbReference type="Proteomes" id="UP000240419">
    <property type="component" value="Unassembled WGS sequence"/>
</dbReference>
<comment type="caution">
    <text evidence="2">The sequence shown here is derived from an EMBL/GenBank/DDBJ whole genome shotgun (WGS) entry which is preliminary data.</text>
</comment>
<dbReference type="AlphaFoldDB" id="A0A2P7UN38"/>
<reference evidence="2 3" key="1">
    <citation type="submission" date="2018-03" db="EMBL/GenBank/DDBJ databases">
        <title>Brevisbacillus phylogenomics.</title>
        <authorList>
            <person name="Dunlap C."/>
        </authorList>
    </citation>
    <scope>NUCLEOTIDE SEQUENCE [LARGE SCALE GENOMIC DNA]</scope>
    <source>
        <strain evidence="2 3">NRRL NRS-1210</strain>
    </source>
</reference>
<gene>
    <name evidence="2" type="ORF">C7R93_25555</name>
</gene>
<keyword evidence="1" id="KW-1133">Transmembrane helix</keyword>